<dbReference type="AlphaFoldDB" id="A0A5Q0UEL3"/>
<dbReference type="GO" id="GO:0032259">
    <property type="term" value="P:methylation"/>
    <property type="evidence" value="ECO:0007669"/>
    <property type="project" value="UniProtKB-KW"/>
</dbReference>
<dbReference type="GO" id="GO:0008757">
    <property type="term" value="F:S-adenosylmethionine-dependent methyltransferase activity"/>
    <property type="evidence" value="ECO:0007669"/>
    <property type="project" value="InterPro"/>
</dbReference>
<evidence type="ECO:0000256" key="1">
    <source>
        <dbReference type="SAM" id="MobiDB-lite"/>
    </source>
</evidence>
<keyword evidence="3" id="KW-0489">Methyltransferase</keyword>
<feature type="compositionally biased region" description="Polar residues" evidence="1">
    <location>
        <begin position="179"/>
        <end position="191"/>
    </location>
</feature>
<sequence>MAQENPSFISLEPNIDERLDDGFYPIQTTSERRYTDEESVDYLVYESLSRILSDRSGEYNILDIGSSSGEALDNLTKKLSQETNCRFNELALDPSNEMSRKCYEDQDQSSFRAMGQKLPFETNSIDLVVSSQLHLNSDDIDRVVEEINRVLDPSGYAVLSSGYNSRTNYQGIHRDESIPTENLPETQFNRQ</sequence>
<organism evidence="3 4">
    <name type="scientific">Candidatus Nanohalobium constans</name>
    <dbReference type="NCBI Taxonomy" id="2565781"/>
    <lineage>
        <taxon>Archaea</taxon>
        <taxon>Candidatus Nanohalarchaeota</taxon>
        <taxon>Candidatus Nanohalobia</taxon>
        <taxon>Candidatus Nanohalobiales</taxon>
        <taxon>Candidatus Nanohalobiaceae</taxon>
        <taxon>Candidatus Nanohalobium</taxon>
    </lineage>
</organism>
<evidence type="ECO:0000313" key="3">
    <source>
        <dbReference type="EMBL" id="QGA79968.1"/>
    </source>
</evidence>
<dbReference type="EMBL" id="CP040089">
    <property type="protein sequence ID" value="QGA79968.1"/>
    <property type="molecule type" value="Genomic_DNA"/>
</dbReference>
<dbReference type="OrthoDB" id="1018at2157"/>
<keyword evidence="3" id="KW-0808">Transferase</keyword>
<reference evidence="4" key="1">
    <citation type="submission" date="2019-05" db="EMBL/GenBank/DDBJ databases">
        <title>Candidatus Nanohalobium constans, a novel model system to study the DPANN nano-sized archaea: genomic and physiological characterization of a nanoarchaeon co-cultured with its chitinotrophic host.</title>
        <authorList>
            <person name="La Cono V."/>
            <person name="Arcadi E."/>
            <person name="Crisafi F."/>
            <person name="Denaro R."/>
            <person name="La Spada G."/>
            <person name="Messina E."/>
            <person name="Smedile F."/>
            <person name="Toshchakov S.V."/>
            <person name="Shevchenko M.A."/>
            <person name="Golyshin P.N."/>
            <person name="Golyshina O.V."/>
            <person name="Ferrer M."/>
            <person name="Rohde M."/>
            <person name="Mushegian A."/>
            <person name="Sorokin D.Y."/>
            <person name="Giuliano L."/>
            <person name="Yakimov M.M."/>
        </authorList>
    </citation>
    <scope>NUCLEOTIDE SEQUENCE [LARGE SCALE GENOMIC DNA]</scope>
    <source>
        <strain evidence="4">LC1Nh</strain>
    </source>
</reference>
<dbReference type="SUPFAM" id="SSF53335">
    <property type="entry name" value="S-adenosyl-L-methionine-dependent methyltransferases"/>
    <property type="match status" value="1"/>
</dbReference>
<evidence type="ECO:0000259" key="2">
    <source>
        <dbReference type="Pfam" id="PF08241"/>
    </source>
</evidence>
<proteinExistence type="predicted"/>
<accession>A0A5Q0UEL3</accession>
<dbReference type="GeneID" id="42364440"/>
<dbReference type="Proteomes" id="UP000377803">
    <property type="component" value="Chromosome"/>
</dbReference>
<dbReference type="KEGG" id="ncon:LC1Nh_0060"/>
<dbReference type="InterPro" id="IPR029063">
    <property type="entry name" value="SAM-dependent_MTases_sf"/>
</dbReference>
<dbReference type="Gene3D" id="3.40.50.150">
    <property type="entry name" value="Vaccinia Virus protein VP39"/>
    <property type="match status" value="1"/>
</dbReference>
<dbReference type="InterPro" id="IPR013216">
    <property type="entry name" value="Methyltransf_11"/>
</dbReference>
<dbReference type="RefSeq" id="WP_217907047.1">
    <property type="nucleotide sequence ID" value="NZ_CP040089.1"/>
</dbReference>
<keyword evidence="4" id="KW-1185">Reference proteome</keyword>
<feature type="domain" description="Methyltransferase type 11" evidence="2">
    <location>
        <begin position="62"/>
        <end position="158"/>
    </location>
</feature>
<protein>
    <submittedName>
        <fullName evidence="3">SAM-dependent methyltransferase</fullName>
    </submittedName>
</protein>
<gene>
    <name evidence="3" type="ORF">LC1Nh_0060</name>
</gene>
<name>A0A5Q0UEL3_9ARCH</name>
<dbReference type="Pfam" id="PF08241">
    <property type="entry name" value="Methyltransf_11"/>
    <property type="match status" value="1"/>
</dbReference>
<feature type="region of interest" description="Disordered" evidence="1">
    <location>
        <begin position="168"/>
        <end position="191"/>
    </location>
</feature>
<evidence type="ECO:0000313" key="4">
    <source>
        <dbReference type="Proteomes" id="UP000377803"/>
    </source>
</evidence>